<feature type="transmembrane region" description="Helical" evidence="2">
    <location>
        <begin position="13"/>
        <end position="33"/>
    </location>
</feature>
<dbReference type="KEGG" id="bapa:BBC0178_012340"/>
<name>A0A1U9MBQ3_9HYPH</name>
<evidence type="ECO:0000256" key="1">
    <source>
        <dbReference type="SAM" id="MobiDB-lite"/>
    </source>
</evidence>
<evidence type="ECO:0000313" key="3">
    <source>
        <dbReference type="EMBL" id="AQT42707.1"/>
    </source>
</evidence>
<dbReference type="AlphaFoldDB" id="A0A1U9MBQ3"/>
<accession>A0A1U9MBQ3</accession>
<dbReference type="RefSeq" id="WP_077971586.1">
    <property type="nucleotide sequence ID" value="NZ_CAXTKO020000001.1"/>
</dbReference>
<keyword evidence="2" id="KW-1133">Transmembrane helix</keyword>
<evidence type="ECO:0000313" key="4">
    <source>
        <dbReference type="Proteomes" id="UP000189660"/>
    </source>
</evidence>
<dbReference type="Proteomes" id="UP000189660">
    <property type="component" value="Chromosome"/>
</dbReference>
<keyword evidence="2" id="KW-0472">Membrane</keyword>
<keyword evidence="4" id="KW-1185">Reference proteome</keyword>
<sequence>MTVTSNSKNIEKIIFPAIILIYSWMFCAFNSYAEEKKPELNLVAPGQHHQDNQFKQNTAPKTSNPPPASPNSPQAHPSTVPLDHATSSQKADLALSARLTDKGTDITRGLIWRIYEPIYGVDNKLPLVASSEGGDAHFTLDPGSYIVHVSFGHASAMRRVTVTTDQKMSEILVLNAGGLKLNATMPEGKINPQYLRFSIYSDDSENDDTALILADVKPGKVIRLKAGDYHIVSNYGSANAISRSDIKVDAGKITEATMQHHAALITLKLVRQQGGEALADTSWSITNDSGDIIRETVGAYATLVLAEGDYIAIAKNKDQIYQKEFSVTSGHDQDVDVLTTAQPVAPVDDSMD</sequence>
<feature type="region of interest" description="Disordered" evidence="1">
    <location>
        <begin position="48"/>
        <end position="87"/>
    </location>
</feature>
<protein>
    <submittedName>
        <fullName evidence="3">Uncharacterized protein</fullName>
    </submittedName>
</protein>
<organism evidence="3 4">
    <name type="scientific">Bartonella apihabitans</name>
    <dbReference type="NCBI Taxonomy" id="2750929"/>
    <lineage>
        <taxon>Bacteria</taxon>
        <taxon>Pseudomonadati</taxon>
        <taxon>Pseudomonadota</taxon>
        <taxon>Alphaproteobacteria</taxon>
        <taxon>Hyphomicrobiales</taxon>
        <taxon>Bartonellaceae</taxon>
        <taxon>Bartonella</taxon>
    </lineage>
</organism>
<dbReference type="OrthoDB" id="9800206at2"/>
<keyword evidence="2" id="KW-0812">Transmembrane</keyword>
<gene>
    <name evidence="3" type="ORF">BBC0178_012340</name>
</gene>
<dbReference type="EMBL" id="CP015820">
    <property type="protein sequence ID" value="AQT42707.1"/>
    <property type="molecule type" value="Genomic_DNA"/>
</dbReference>
<reference evidence="3 4" key="1">
    <citation type="submission" date="2016-11" db="EMBL/GenBank/DDBJ databases">
        <title>Comparative genomics of Bartonella apis.</title>
        <authorList>
            <person name="Engel P."/>
        </authorList>
    </citation>
    <scope>NUCLEOTIDE SEQUENCE [LARGE SCALE GENOMIC DNA]</scope>
    <source>
        <strain evidence="3 4">BBC0178</strain>
    </source>
</reference>
<proteinExistence type="predicted"/>
<evidence type="ECO:0000256" key="2">
    <source>
        <dbReference type="SAM" id="Phobius"/>
    </source>
</evidence>